<dbReference type="Proteomes" id="UP001049176">
    <property type="component" value="Chromosome 6"/>
</dbReference>
<keyword evidence="3" id="KW-1185">Reference proteome</keyword>
<gene>
    <name evidence="2" type="ORF">E1B28_009582</name>
</gene>
<comment type="caution">
    <text evidence="2">The sequence shown here is derived from an EMBL/GenBank/DDBJ whole genome shotgun (WGS) entry which is preliminary data.</text>
</comment>
<accession>A0A9P7UQ91</accession>
<name>A0A9P7UQ91_9AGAR</name>
<sequence length="112" mass="12691">MGSGLKYIQTAGLLFSSIRLDLRLLMYPLEMVAFLFAVLVAVLFQQVVFVIPLEDGDVEVSKQCPPQWGGKSPCACGDRVGLRYSQLFCNKLRKWYWNKPDDPKDGQMAFLL</sequence>
<feature type="transmembrane region" description="Helical" evidence="1">
    <location>
        <begin position="31"/>
        <end position="53"/>
    </location>
</feature>
<evidence type="ECO:0000256" key="1">
    <source>
        <dbReference type="SAM" id="Phobius"/>
    </source>
</evidence>
<evidence type="ECO:0000313" key="2">
    <source>
        <dbReference type="EMBL" id="KAG7090467.1"/>
    </source>
</evidence>
<dbReference type="AlphaFoldDB" id="A0A9P7UQ91"/>
<keyword evidence="1" id="KW-1133">Transmembrane helix</keyword>
<keyword evidence="1" id="KW-0812">Transmembrane</keyword>
<organism evidence="2 3">
    <name type="scientific">Marasmius oreades</name>
    <name type="common">fairy-ring Marasmius</name>
    <dbReference type="NCBI Taxonomy" id="181124"/>
    <lineage>
        <taxon>Eukaryota</taxon>
        <taxon>Fungi</taxon>
        <taxon>Dikarya</taxon>
        <taxon>Basidiomycota</taxon>
        <taxon>Agaricomycotina</taxon>
        <taxon>Agaricomycetes</taxon>
        <taxon>Agaricomycetidae</taxon>
        <taxon>Agaricales</taxon>
        <taxon>Marasmiineae</taxon>
        <taxon>Marasmiaceae</taxon>
        <taxon>Marasmius</taxon>
    </lineage>
</organism>
<proteinExistence type="predicted"/>
<dbReference type="GeneID" id="66078658"/>
<keyword evidence="1" id="KW-0472">Membrane</keyword>
<dbReference type="RefSeq" id="XP_043006937.1">
    <property type="nucleotide sequence ID" value="XM_043154482.1"/>
</dbReference>
<dbReference type="KEGG" id="more:E1B28_009582"/>
<dbReference type="EMBL" id="CM032186">
    <property type="protein sequence ID" value="KAG7090467.1"/>
    <property type="molecule type" value="Genomic_DNA"/>
</dbReference>
<protein>
    <submittedName>
        <fullName evidence="2">Uncharacterized protein</fullName>
    </submittedName>
</protein>
<reference evidence="2" key="1">
    <citation type="journal article" date="2021" name="Genome Biol. Evol.">
        <title>The assembled and annotated genome of the fairy-ring fungus Marasmius oreades.</title>
        <authorList>
            <person name="Hiltunen M."/>
            <person name="Ament-Velasquez S.L."/>
            <person name="Johannesson H."/>
        </authorList>
    </citation>
    <scope>NUCLEOTIDE SEQUENCE</scope>
    <source>
        <strain evidence="2">03SP1</strain>
    </source>
</reference>
<evidence type="ECO:0000313" key="3">
    <source>
        <dbReference type="Proteomes" id="UP001049176"/>
    </source>
</evidence>